<comment type="caution">
    <text evidence="2">The sequence shown here is derived from an EMBL/GenBank/DDBJ whole genome shotgun (WGS) entry which is preliminary data.</text>
</comment>
<evidence type="ECO:0000256" key="1">
    <source>
        <dbReference type="SAM" id="MobiDB-lite"/>
    </source>
</evidence>
<name>A0A0G2I0G6_9EURO</name>
<evidence type="ECO:0000313" key="2">
    <source>
        <dbReference type="EMBL" id="KKZ63868.1"/>
    </source>
</evidence>
<evidence type="ECO:0000313" key="3">
    <source>
        <dbReference type="Proteomes" id="UP000034164"/>
    </source>
</evidence>
<dbReference type="AlphaFoldDB" id="A0A0G2I0G6"/>
<dbReference type="Proteomes" id="UP000034164">
    <property type="component" value="Unassembled WGS sequence"/>
</dbReference>
<reference evidence="3" key="1">
    <citation type="journal article" date="2015" name="PLoS Genet.">
        <title>The dynamic genome and transcriptome of the human fungal pathogen Blastomyces and close relative Emmonsia.</title>
        <authorList>
            <person name="Munoz J.F."/>
            <person name="Gauthier G.M."/>
            <person name="Desjardins C.A."/>
            <person name="Gallo J.E."/>
            <person name="Holder J."/>
            <person name="Sullivan T.D."/>
            <person name="Marty A.J."/>
            <person name="Carmen J.C."/>
            <person name="Chen Z."/>
            <person name="Ding L."/>
            <person name="Gujja S."/>
            <person name="Magrini V."/>
            <person name="Misas E."/>
            <person name="Mitreva M."/>
            <person name="Priest M."/>
            <person name="Saif S."/>
            <person name="Whiston E.A."/>
            <person name="Young S."/>
            <person name="Zeng Q."/>
            <person name="Goldman W.E."/>
            <person name="Mardis E.R."/>
            <person name="Taylor J.W."/>
            <person name="McEwen J.G."/>
            <person name="Clay O.K."/>
            <person name="Klein B.S."/>
            <person name="Cuomo C.A."/>
        </authorList>
    </citation>
    <scope>NUCLEOTIDE SEQUENCE [LARGE SCALE GENOMIC DNA]</scope>
    <source>
        <strain evidence="3">UAMH 3008</strain>
    </source>
</reference>
<proteinExistence type="predicted"/>
<dbReference type="EMBL" id="LCZI01000905">
    <property type="protein sequence ID" value="KKZ63868.1"/>
    <property type="molecule type" value="Genomic_DNA"/>
</dbReference>
<feature type="region of interest" description="Disordered" evidence="1">
    <location>
        <begin position="1"/>
        <end position="87"/>
    </location>
</feature>
<accession>A0A0G2I0G6</accession>
<dbReference type="VEuPathDB" id="FungiDB:EMCG_01821"/>
<sequence length="87" mass="9614">MVPRSRPDGPDDKESRSKSHFSPALDAIFESGTNSDPSEDENDCDDSDDDVLDDESQLPPEHYLAEAENLDVSQLPEAAQRPSPRET</sequence>
<feature type="compositionally biased region" description="Acidic residues" evidence="1">
    <location>
        <begin position="37"/>
        <end position="56"/>
    </location>
</feature>
<organism evidence="2 3">
    <name type="scientific">[Emmonsia] crescens</name>
    <dbReference type="NCBI Taxonomy" id="73230"/>
    <lineage>
        <taxon>Eukaryota</taxon>
        <taxon>Fungi</taxon>
        <taxon>Dikarya</taxon>
        <taxon>Ascomycota</taxon>
        <taxon>Pezizomycotina</taxon>
        <taxon>Eurotiomycetes</taxon>
        <taxon>Eurotiomycetidae</taxon>
        <taxon>Onygenales</taxon>
        <taxon>Ajellomycetaceae</taxon>
        <taxon>Emergomyces</taxon>
    </lineage>
</organism>
<gene>
    <name evidence="2" type="ORF">EMCG_01821</name>
</gene>
<protein>
    <submittedName>
        <fullName evidence="2">Uncharacterized protein</fullName>
    </submittedName>
</protein>
<feature type="compositionally biased region" description="Basic and acidic residues" evidence="1">
    <location>
        <begin position="1"/>
        <end position="17"/>
    </location>
</feature>